<evidence type="ECO:0000256" key="3">
    <source>
        <dbReference type="ARBA" id="ARBA00022763"/>
    </source>
</evidence>
<dbReference type="Proteomes" id="UP001461163">
    <property type="component" value="Unassembled WGS sequence"/>
</dbReference>
<evidence type="ECO:0000256" key="2">
    <source>
        <dbReference type="ARBA" id="ARBA00022670"/>
    </source>
</evidence>
<keyword evidence="3" id="KW-0227">DNA damage</keyword>
<evidence type="ECO:0000256" key="4">
    <source>
        <dbReference type="ARBA" id="ARBA00022801"/>
    </source>
</evidence>
<dbReference type="RefSeq" id="WP_342882581.1">
    <property type="nucleotide sequence ID" value="NZ_JBBMQS010000014.1"/>
</dbReference>
<keyword evidence="10" id="KW-1185">Reference proteome</keyword>
<reference evidence="9 10" key="1">
    <citation type="submission" date="2024-03" db="EMBL/GenBank/DDBJ databases">
        <title>Community enrichment and isolation of bacterial strains for fucoidan degradation.</title>
        <authorList>
            <person name="Sichert A."/>
        </authorList>
    </citation>
    <scope>NUCLEOTIDE SEQUENCE [LARGE SCALE GENOMIC DNA]</scope>
    <source>
        <strain evidence="9 10">AS12</strain>
    </source>
</reference>
<gene>
    <name evidence="9" type="ORF">WNY77_18740</name>
</gene>
<organism evidence="9 10">
    <name type="scientific">Paraglaciecola mesophila</name>
    <dbReference type="NCBI Taxonomy" id="197222"/>
    <lineage>
        <taxon>Bacteria</taxon>
        <taxon>Pseudomonadati</taxon>
        <taxon>Pseudomonadota</taxon>
        <taxon>Gammaproteobacteria</taxon>
        <taxon>Alteromonadales</taxon>
        <taxon>Alteromonadaceae</taxon>
        <taxon>Paraglaciecola</taxon>
    </lineage>
</organism>
<name>A0ABU9T012_9ALTE</name>
<evidence type="ECO:0000256" key="8">
    <source>
        <dbReference type="RuleBase" id="RU364100"/>
    </source>
</evidence>
<evidence type="ECO:0000256" key="7">
    <source>
        <dbReference type="ARBA" id="ARBA00023239"/>
    </source>
</evidence>
<dbReference type="PANTHER" id="PTHR13604">
    <property type="entry name" value="DC12-RELATED"/>
    <property type="match status" value="1"/>
</dbReference>
<keyword evidence="6" id="KW-0238">DNA-binding</keyword>
<accession>A0ABU9T012</accession>
<dbReference type="InterPro" id="IPR003738">
    <property type="entry name" value="SRAP"/>
</dbReference>
<dbReference type="SUPFAM" id="SSF143081">
    <property type="entry name" value="BB1717-like"/>
    <property type="match status" value="1"/>
</dbReference>
<evidence type="ECO:0000313" key="10">
    <source>
        <dbReference type="Proteomes" id="UP001461163"/>
    </source>
</evidence>
<dbReference type="Pfam" id="PF02586">
    <property type="entry name" value="SRAP"/>
    <property type="match status" value="1"/>
</dbReference>
<evidence type="ECO:0000313" key="9">
    <source>
        <dbReference type="EMBL" id="MEM5499455.1"/>
    </source>
</evidence>
<sequence>MCGRLNVIDDEFVQGLCVTLGIDLTMTPLVPNRFIRAASDVQIIREVDGQRVLQKARWWLLLEPSDTGFKPSQYTSFNTRCDKLNVPHSAGYSPFRTARCIIVSKGFGETEFESQGNKKVPKHYHDIIADKGAITFGGLYKEYIAKQSAEVNLGCSIITLPPHPKLAHFHSKSSPMMLPQDDTLDAWLDPDYQQVDSFNHLMHPRIRQDLIATEINKPNLHQPIGAPSVIPRDIM</sequence>
<proteinExistence type="inferred from homology"/>
<evidence type="ECO:0000256" key="6">
    <source>
        <dbReference type="ARBA" id="ARBA00023125"/>
    </source>
</evidence>
<evidence type="ECO:0000256" key="5">
    <source>
        <dbReference type="ARBA" id="ARBA00023124"/>
    </source>
</evidence>
<dbReference type="PANTHER" id="PTHR13604:SF0">
    <property type="entry name" value="ABASIC SITE PROCESSING PROTEIN HMCES"/>
    <property type="match status" value="1"/>
</dbReference>
<dbReference type="EC" id="3.4.-.-" evidence="8"/>
<dbReference type="Gene3D" id="3.90.1680.10">
    <property type="entry name" value="SOS response associated peptidase-like"/>
    <property type="match status" value="1"/>
</dbReference>
<keyword evidence="4 8" id="KW-0378">Hydrolase</keyword>
<protein>
    <recommendedName>
        <fullName evidence="8">Abasic site processing protein</fullName>
        <ecNumber evidence="8">3.4.-.-</ecNumber>
    </recommendedName>
</protein>
<comment type="caution">
    <text evidence="9">The sequence shown here is derived from an EMBL/GenBank/DDBJ whole genome shotgun (WGS) entry which is preliminary data.</text>
</comment>
<comment type="similarity">
    <text evidence="1 8">Belongs to the SOS response-associated peptidase family.</text>
</comment>
<dbReference type="InterPro" id="IPR036590">
    <property type="entry name" value="SRAP-like"/>
</dbReference>
<keyword evidence="7" id="KW-0456">Lyase</keyword>
<dbReference type="EMBL" id="JBBMQS010000014">
    <property type="protein sequence ID" value="MEM5499455.1"/>
    <property type="molecule type" value="Genomic_DNA"/>
</dbReference>
<keyword evidence="2 8" id="KW-0645">Protease</keyword>
<evidence type="ECO:0000256" key="1">
    <source>
        <dbReference type="ARBA" id="ARBA00008136"/>
    </source>
</evidence>
<keyword evidence="5" id="KW-0190">Covalent protein-DNA linkage</keyword>